<organism evidence="10 12">
    <name type="scientific">Gymnodraco acuticeps</name>
    <name type="common">Antarctic dragonfish</name>
    <dbReference type="NCBI Taxonomy" id="8218"/>
    <lineage>
        <taxon>Eukaryota</taxon>
        <taxon>Metazoa</taxon>
        <taxon>Chordata</taxon>
        <taxon>Craniata</taxon>
        <taxon>Vertebrata</taxon>
        <taxon>Euteleostomi</taxon>
        <taxon>Actinopterygii</taxon>
        <taxon>Neopterygii</taxon>
        <taxon>Teleostei</taxon>
        <taxon>Neoteleostei</taxon>
        <taxon>Acanthomorphata</taxon>
        <taxon>Eupercaria</taxon>
        <taxon>Perciformes</taxon>
        <taxon>Notothenioidei</taxon>
        <taxon>Bathydraconidae</taxon>
        <taxon>Gymnodraco</taxon>
    </lineage>
</organism>
<keyword evidence="7" id="KW-0325">Glycoprotein</keyword>
<dbReference type="PANTHER" id="PTHR23344">
    <property type="entry name" value="GLYCEROPHOSPHORYL DIESTER PHOSPHODIESTERASE"/>
    <property type="match status" value="1"/>
</dbReference>
<keyword evidence="5 8" id="KW-1133">Transmembrane helix</keyword>
<dbReference type="Pfam" id="PF03009">
    <property type="entry name" value="GDPD"/>
    <property type="match status" value="1"/>
</dbReference>
<evidence type="ECO:0000259" key="9">
    <source>
        <dbReference type="PROSITE" id="PS51704"/>
    </source>
</evidence>
<dbReference type="GO" id="GO:0006629">
    <property type="term" value="P:lipid metabolic process"/>
    <property type="evidence" value="ECO:0007669"/>
    <property type="project" value="InterPro"/>
</dbReference>
<accession>A0A6P8SS63</accession>
<reference evidence="11 12" key="1">
    <citation type="submission" date="2025-04" db="UniProtKB">
        <authorList>
            <consortium name="RefSeq"/>
        </authorList>
    </citation>
    <scope>IDENTIFICATION</scope>
</reference>
<dbReference type="AlphaFoldDB" id="A0A6P8SS63"/>
<comment type="similarity">
    <text evidence="2">Belongs to the glycerophosphoryl diester phosphodiesterase family.</text>
</comment>
<dbReference type="Proteomes" id="UP000515161">
    <property type="component" value="Unplaced"/>
</dbReference>
<keyword evidence="4" id="KW-0378">Hydrolase</keyword>
<dbReference type="InterPro" id="IPR030395">
    <property type="entry name" value="GP_PDE_dom"/>
</dbReference>
<keyword evidence="3 8" id="KW-0812">Transmembrane</keyword>
<dbReference type="RefSeq" id="XP_034053176.1">
    <property type="nucleotide sequence ID" value="XM_034197285.1"/>
</dbReference>
<evidence type="ECO:0000256" key="7">
    <source>
        <dbReference type="ARBA" id="ARBA00023180"/>
    </source>
</evidence>
<dbReference type="SUPFAM" id="SSF51695">
    <property type="entry name" value="PLC-like phosphodiesterases"/>
    <property type="match status" value="1"/>
</dbReference>
<evidence type="ECO:0000256" key="8">
    <source>
        <dbReference type="SAM" id="Phobius"/>
    </source>
</evidence>
<proteinExistence type="inferred from homology"/>
<feature type="transmembrane region" description="Helical" evidence="8">
    <location>
        <begin position="520"/>
        <end position="542"/>
    </location>
</feature>
<evidence type="ECO:0000256" key="5">
    <source>
        <dbReference type="ARBA" id="ARBA00022989"/>
    </source>
</evidence>
<evidence type="ECO:0000256" key="4">
    <source>
        <dbReference type="ARBA" id="ARBA00022801"/>
    </source>
</evidence>
<evidence type="ECO:0000313" key="11">
    <source>
        <dbReference type="RefSeq" id="XP_034053175.1"/>
    </source>
</evidence>
<evidence type="ECO:0000256" key="2">
    <source>
        <dbReference type="ARBA" id="ARBA00007277"/>
    </source>
</evidence>
<dbReference type="Gene3D" id="3.20.20.190">
    <property type="entry name" value="Phosphatidylinositol (PI) phosphodiesterase"/>
    <property type="match status" value="1"/>
</dbReference>
<dbReference type="OrthoDB" id="1058301at2759"/>
<dbReference type="GeneID" id="117533513"/>
<feature type="transmembrane region" description="Helical" evidence="8">
    <location>
        <begin position="145"/>
        <end position="164"/>
    </location>
</feature>
<dbReference type="KEGG" id="gacu:117533513"/>
<dbReference type="GO" id="GO:0016020">
    <property type="term" value="C:membrane"/>
    <property type="evidence" value="ECO:0007669"/>
    <property type="project" value="UniProtKB-SubCell"/>
</dbReference>
<name>A0A6P8SS63_GYMAC</name>
<gene>
    <name evidence="11 12" type="primary">LOC117533513</name>
</gene>
<dbReference type="PANTHER" id="PTHR23344:SF13">
    <property type="entry name" value="GLYCEROPHOSPHODIESTER PHOSPHODIESTERASE DOMAIN-CONTAINING PROTEIN 4"/>
    <property type="match status" value="1"/>
</dbReference>
<evidence type="ECO:0000256" key="6">
    <source>
        <dbReference type="ARBA" id="ARBA00023136"/>
    </source>
</evidence>
<evidence type="ECO:0000256" key="3">
    <source>
        <dbReference type="ARBA" id="ARBA00022692"/>
    </source>
</evidence>
<comment type="subcellular location">
    <subcellularLocation>
        <location evidence="1">Membrane</location>
        <topology evidence="1">Multi-pass membrane protein</topology>
    </subcellularLocation>
</comment>
<feature type="transmembrane region" description="Helical" evidence="8">
    <location>
        <begin position="63"/>
        <end position="84"/>
    </location>
</feature>
<feature type="transmembrane region" description="Helical" evidence="8">
    <location>
        <begin position="184"/>
        <end position="205"/>
    </location>
</feature>
<feature type="domain" description="GP-PDE" evidence="9">
    <location>
        <begin position="249"/>
        <end position="507"/>
    </location>
</feature>
<evidence type="ECO:0000313" key="10">
    <source>
        <dbReference type="Proteomes" id="UP000515161"/>
    </source>
</evidence>
<sequence>MASSFSPLQVGRLQGLRAQLLRRYEHRTLVSCLSGLYGCRWTRERRERSRKQPEDCCCNKLEGVCLALLVAAFCLTLVFLYFWGQAKNDYNDFDWFTFSTLGFWFPWSLVLLVVAAAFFTYVTVLMLLAVCLLSEGQKLYLHWSHKIGIVVSLTFSIVATAVLSDLWSKELTTLLLSFQVTAPFLHVGGVFLLTALSWPVALHFFRMTSRVRGGLILGFYLSFLSVLYLVPLGLYSPCIKEVRTLGPPPALIGHRGAPMLAPENTLMSFEKAVETGSEGLETDVTISVDGVPFLMHDQTLRRTTNVQHIFPNRTNTAASLFSWSELQSLNAGAWFLSSDPFSTAGSLSAEERLRAAQQPVCSLQAFLQLAAQTEQLVIFDLYRPPRGHPFRDTWIHRTLEVIHESSINSSQVLWLPSDLRSLVHLSDPSLQQTSGSRLPPEDLQRNNILRLNLHYSDMSTQSPSAYSASNVSTNLYVVTQPWLFSLAWCSGVQSVTTNNPQLLSSITAPLFLMSPEEYNLMWILTDLLSLLLIILFFIFHWWRERGLAFCSGTKVSLDNGTYSKFKAEMSDIWSVSSINSQAERTSNLATVMQH</sequence>
<keyword evidence="6 8" id="KW-0472">Membrane</keyword>
<feature type="transmembrane region" description="Helical" evidence="8">
    <location>
        <begin position="217"/>
        <end position="235"/>
    </location>
</feature>
<feature type="transmembrane region" description="Helical" evidence="8">
    <location>
        <begin position="104"/>
        <end position="133"/>
    </location>
</feature>
<keyword evidence="10" id="KW-1185">Reference proteome</keyword>
<dbReference type="RefSeq" id="XP_034053175.1">
    <property type="nucleotide sequence ID" value="XM_034197284.1"/>
</dbReference>
<dbReference type="InterPro" id="IPR017946">
    <property type="entry name" value="PLC-like_Pdiesterase_TIM-brl"/>
</dbReference>
<protein>
    <submittedName>
        <fullName evidence="11 12">Glycerophosphodiester phosphodiesterase domain-containing protein 5-like isoform X1</fullName>
    </submittedName>
</protein>
<evidence type="ECO:0000256" key="1">
    <source>
        <dbReference type="ARBA" id="ARBA00004141"/>
    </source>
</evidence>
<dbReference type="GO" id="GO:0008889">
    <property type="term" value="F:glycerophosphodiester phosphodiesterase activity"/>
    <property type="evidence" value="ECO:0007669"/>
    <property type="project" value="TreeGrafter"/>
</dbReference>
<evidence type="ECO:0000313" key="12">
    <source>
        <dbReference type="RefSeq" id="XP_034053176.1"/>
    </source>
</evidence>
<dbReference type="PROSITE" id="PS51704">
    <property type="entry name" value="GP_PDE"/>
    <property type="match status" value="1"/>
</dbReference>